<dbReference type="Proteomes" id="UP000799754">
    <property type="component" value="Unassembled WGS sequence"/>
</dbReference>
<comment type="caution">
    <text evidence="1">The sequence shown here is derived from an EMBL/GenBank/DDBJ whole genome shotgun (WGS) entry which is preliminary data.</text>
</comment>
<evidence type="ECO:0000313" key="1">
    <source>
        <dbReference type="EMBL" id="KAF2629698.1"/>
    </source>
</evidence>
<organism evidence="1 2">
    <name type="scientific">Macroventuria anomochaeta</name>
    <dbReference type="NCBI Taxonomy" id="301207"/>
    <lineage>
        <taxon>Eukaryota</taxon>
        <taxon>Fungi</taxon>
        <taxon>Dikarya</taxon>
        <taxon>Ascomycota</taxon>
        <taxon>Pezizomycotina</taxon>
        <taxon>Dothideomycetes</taxon>
        <taxon>Pleosporomycetidae</taxon>
        <taxon>Pleosporales</taxon>
        <taxon>Pleosporineae</taxon>
        <taxon>Didymellaceae</taxon>
        <taxon>Macroventuria</taxon>
    </lineage>
</organism>
<protein>
    <submittedName>
        <fullName evidence="1">Uncharacterized protein</fullName>
    </submittedName>
</protein>
<proteinExistence type="predicted"/>
<keyword evidence="2" id="KW-1185">Reference proteome</keyword>
<evidence type="ECO:0000313" key="2">
    <source>
        <dbReference type="Proteomes" id="UP000799754"/>
    </source>
</evidence>
<feature type="non-terminal residue" evidence="1">
    <location>
        <position position="1"/>
    </location>
</feature>
<accession>A0ACB6S6U7</accession>
<name>A0ACB6S6U7_9PLEO</name>
<dbReference type="EMBL" id="MU006709">
    <property type="protein sequence ID" value="KAF2629698.1"/>
    <property type="molecule type" value="Genomic_DNA"/>
</dbReference>
<reference evidence="1" key="1">
    <citation type="journal article" date="2020" name="Stud. Mycol.">
        <title>101 Dothideomycetes genomes: a test case for predicting lifestyles and emergence of pathogens.</title>
        <authorList>
            <person name="Haridas S."/>
            <person name="Albert R."/>
            <person name="Binder M."/>
            <person name="Bloem J."/>
            <person name="Labutti K."/>
            <person name="Salamov A."/>
            <person name="Andreopoulos B."/>
            <person name="Baker S."/>
            <person name="Barry K."/>
            <person name="Bills G."/>
            <person name="Bluhm B."/>
            <person name="Cannon C."/>
            <person name="Castanera R."/>
            <person name="Culley D."/>
            <person name="Daum C."/>
            <person name="Ezra D."/>
            <person name="Gonzalez J."/>
            <person name="Henrissat B."/>
            <person name="Kuo A."/>
            <person name="Liang C."/>
            <person name="Lipzen A."/>
            <person name="Lutzoni F."/>
            <person name="Magnuson J."/>
            <person name="Mondo S."/>
            <person name="Nolan M."/>
            <person name="Ohm R."/>
            <person name="Pangilinan J."/>
            <person name="Park H.-J."/>
            <person name="Ramirez L."/>
            <person name="Alfaro M."/>
            <person name="Sun H."/>
            <person name="Tritt A."/>
            <person name="Yoshinaga Y."/>
            <person name="Zwiers L.-H."/>
            <person name="Turgeon B."/>
            <person name="Goodwin S."/>
            <person name="Spatafora J."/>
            <person name="Crous P."/>
            <person name="Grigoriev I."/>
        </authorList>
    </citation>
    <scope>NUCLEOTIDE SEQUENCE</scope>
    <source>
        <strain evidence="1">CBS 525.71</strain>
    </source>
</reference>
<sequence>TLAWAKPRDENQRRYQHNRRLELHKSVQRGSRLGLVRFSGCGLSYPPHTPEMDELGLWEDAYEALVARIDQISLGFKAITRSPYVRASCMLNRLCNRGSNDIVSKLRVHSRTQCCATAYHLDDGGNS</sequence>
<gene>
    <name evidence="1" type="ORF">BU25DRAFT_485706</name>
</gene>